<feature type="compositionally biased region" description="Low complexity" evidence="1">
    <location>
        <begin position="103"/>
        <end position="118"/>
    </location>
</feature>
<dbReference type="AlphaFoldDB" id="A0A2N9GWL0"/>
<accession>A0A2N9GWL0</accession>
<dbReference type="EMBL" id="OIVN01002447">
    <property type="protein sequence ID" value="SPD03771.1"/>
    <property type="molecule type" value="Genomic_DNA"/>
</dbReference>
<feature type="region of interest" description="Disordered" evidence="1">
    <location>
        <begin position="1"/>
        <end position="28"/>
    </location>
</feature>
<feature type="compositionally biased region" description="Basic and acidic residues" evidence="1">
    <location>
        <begin position="8"/>
        <end position="19"/>
    </location>
</feature>
<evidence type="ECO:0000313" key="2">
    <source>
        <dbReference type="EMBL" id="SPD03771.1"/>
    </source>
</evidence>
<reference evidence="2" key="1">
    <citation type="submission" date="2018-02" db="EMBL/GenBank/DDBJ databases">
        <authorList>
            <person name="Cohen D.B."/>
            <person name="Kent A.D."/>
        </authorList>
    </citation>
    <scope>NUCLEOTIDE SEQUENCE</scope>
</reference>
<name>A0A2N9GWL0_FAGSY</name>
<proteinExistence type="predicted"/>
<evidence type="ECO:0000256" key="1">
    <source>
        <dbReference type="SAM" id="MobiDB-lite"/>
    </source>
</evidence>
<sequence length="160" mass="16768">MSLSHQTGDADLHGRDPPIARHGGCGSRGSQWLRWRRVAVVAVAGGVCGWICGRRWVVWAADCLAGGVCGGLRGGLAVMVPFPVRVRETERENPKSQKAKNQTPAAAANCEAAKATTARRPDRSASRLLLPPPFSPSPHSVTTPDAQTGSAVPGSAQSQI</sequence>
<gene>
    <name evidence="2" type="ORF">FSB_LOCUS31653</name>
</gene>
<organism evidence="2">
    <name type="scientific">Fagus sylvatica</name>
    <name type="common">Beechnut</name>
    <dbReference type="NCBI Taxonomy" id="28930"/>
    <lineage>
        <taxon>Eukaryota</taxon>
        <taxon>Viridiplantae</taxon>
        <taxon>Streptophyta</taxon>
        <taxon>Embryophyta</taxon>
        <taxon>Tracheophyta</taxon>
        <taxon>Spermatophyta</taxon>
        <taxon>Magnoliopsida</taxon>
        <taxon>eudicotyledons</taxon>
        <taxon>Gunneridae</taxon>
        <taxon>Pentapetalae</taxon>
        <taxon>rosids</taxon>
        <taxon>fabids</taxon>
        <taxon>Fagales</taxon>
        <taxon>Fagaceae</taxon>
        <taxon>Fagus</taxon>
    </lineage>
</organism>
<protein>
    <submittedName>
        <fullName evidence="2">Uncharacterized protein</fullName>
    </submittedName>
</protein>
<feature type="compositionally biased region" description="Polar residues" evidence="1">
    <location>
        <begin position="139"/>
        <end position="160"/>
    </location>
</feature>
<feature type="region of interest" description="Disordered" evidence="1">
    <location>
        <begin position="88"/>
        <end position="160"/>
    </location>
</feature>